<dbReference type="AlphaFoldDB" id="U5NB32"/>
<dbReference type="KEGG" id="cbx:Cenrod_1277"/>
<evidence type="ECO:0000313" key="2">
    <source>
        <dbReference type="Proteomes" id="UP000017184"/>
    </source>
</evidence>
<dbReference type="RefSeq" id="WP_022772471.1">
    <property type="nucleotide sequence ID" value="NC_022576.1"/>
</dbReference>
<dbReference type="HOGENOM" id="CLU_1966560_0_0_4"/>
<gene>
    <name evidence="1" type="ORF">Cenrod_1277</name>
</gene>
<dbReference type="OrthoDB" id="9784823at2"/>
<keyword evidence="1" id="KW-0489">Methyltransferase</keyword>
<dbReference type="EMBL" id="CP004885">
    <property type="protein sequence ID" value="AGX87369.1"/>
    <property type="molecule type" value="Genomic_DNA"/>
</dbReference>
<dbReference type="Proteomes" id="UP000017184">
    <property type="component" value="Chromosome"/>
</dbReference>
<dbReference type="GO" id="GO:0032259">
    <property type="term" value="P:methylation"/>
    <property type="evidence" value="ECO:0007669"/>
    <property type="project" value="UniProtKB-KW"/>
</dbReference>
<dbReference type="GO" id="GO:0008168">
    <property type="term" value="F:methyltransferase activity"/>
    <property type="evidence" value="ECO:0007669"/>
    <property type="project" value="UniProtKB-KW"/>
</dbReference>
<reference evidence="1 2" key="1">
    <citation type="journal article" date="2013" name="Genome Biol.">
        <title>Genomic analysis reveals key aspects of prokaryotic symbiosis in the phototrophic consortium "Chlorochromatium aggregatum".</title>
        <authorList>
            <person name="Liu Z."/>
            <person name="Muller J."/>
            <person name="Li T."/>
            <person name="Alvey R.M."/>
            <person name="Vogl K."/>
            <person name="Frigaard N.U."/>
            <person name="Rockwell N.C."/>
            <person name="Boyd E.S."/>
            <person name="Tomsho L.P."/>
            <person name="Schuster S.C."/>
            <person name="Henke P."/>
            <person name="Rohde M."/>
            <person name="Overmann J."/>
            <person name="Bryant D.A."/>
        </authorList>
    </citation>
    <scope>NUCLEOTIDE SEQUENCE [LARGE SCALE GENOMIC DNA]</scope>
    <source>
        <strain evidence="1">CR</strain>
    </source>
</reference>
<dbReference type="PATRIC" id="fig|946483.4.peg.1284"/>
<keyword evidence="1" id="KW-0808">Transferase</keyword>
<evidence type="ECO:0000313" key="1">
    <source>
        <dbReference type="EMBL" id="AGX87369.1"/>
    </source>
</evidence>
<dbReference type="STRING" id="946483.Cenrod_1277"/>
<name>U5NB32_9BURK</name>
<sequence length="127" mass="14441">MNTDTHHQIANDIWSICNLLRGPYKRNEYRKVFLDCLKHVDRERNVRLSTPEHLRFCSPVFAGARPWLCVQSFSTTPPTPLHDAHQGGYFLGFRHGRKPGHNPATLQTSARSGGFFVPAVWAARACQ</sequence>
<dbReference type="eggNOG" id="COG0286">
    <property type="taxonomic scope" value="Bacteria"/>
</dbReference>
<accession>U5NB32</accession>
<protein>
    <submittedName>
        <fullName evidence="1">N6 DNA methylase</fullName>
    </submittedName>
</protein>
<keyword evidence="2" id="KW-1185">Reference proteome</keyword>
<proteinExistence type="predicted"/>
<organism evidence="1 2">
    <name type="scientific">Candidatus Symbiobacter mobilis CR</name>
    <dbReference type="NCBI Taxonomy" id="946483"/>
    <lineage>
        <taxon>Bacteria</taxon>
        <taxon>Pseudomonadati</taxon>
        <taxon>Pseudomonadota</taxon>
        <taxon>Betaproteobacteria</taxon>
        <taxon>Burkholderiales</taxon>
        <taxon>Comamonadaceae</taxon>
    </lineage>
</organism>